<dbReference type="GO" id="GO:0032259">
    <property type="term" value="P:methylation"/>
    <property type="evidence" value="ECO:0007669"/>
    <property type="project" value="UniProtKB-KW"/>
</dbReference>
<dbReference type="EMBL" id="JARULN010000007">
    <property type="protein sequence ID" value="MDG5754274.1"/>
    <property type="molecule type" value="Genomic_DNA"/>
</dbReference>
<dbReference type="Pfam" id="PF13649">
    <property type="entry name" value="Methyltransf_25"/>
    <property type="match status" value="1"/>
</dbReference>
<dbReference type="Gene3D" id="3.40.50.150">
    <property type="entry name" value="Vaccinia Virus protein VP39"/>
    <property type="match status" value="1"/>
</dbReference>
<proteinExistence type="predicted"/>
<dbReference type="CDD" id="cd02440">
    <property type="entry name" value="AdoMet_MTases"/>
    <property type="match status" value="1"/>
</dbReference>
<organism evidence="7 8">
    <name type="scientific">Ectobacillus antri</name>
    <dbReference type="NCBI Taxonomy" id="2486280"/>
    <lineage>
        <taxon>Bacteria</taxon>
        <taxon>Bacillati</taxon>
        <taxon>Bacillota</taxon>
        <taxon>Bacilli</taxon>
        <taxon>Bacillales</taxon>
        <taxon>Bacillaceae</taxon>
        <taxon>Ectobacillus</taxon>
    </lineage>
</organism>
<accession>A0ABT6H4H5</accession>
<evidence type="ECO:0000256" key="4">
    <source>
        <dbReference type="ARBA" id="ARBA00025707"/>
    </source>
</evidence>
<dbReference type="EC" id="2.1.-.-" evidence="7"/>
<evidence type="ECO:0000256" key="5">
    <source>
        <dbReference type="ARBA" id="ARBA00047622"/>
    </source>
</evidence>
<comment type="caution">
    <text evidence="7">The sequence shown here is derived from an EMBL/GenBank/DDBJ whole genome shotgun (WGS) entry which is preliminary data.</text>
</comment>
<evidence type="ECO:0000313" key="7">
    <source>
        <dbReference type="EMBL" id="MDG5754274.1"/>
    </source>
</evidence>
<evidence type="ECO:0000259" key="6">
    <source>
        <dbReference type="Pfam" id="PF13649"/>
    </source>
</evidence>
<dbReference type="RefSeq" id="WP_278018114.1">
    <property type="nucleotide sequence ID" value="NZ_JARRRY010000004.1"/>
</dbReference>
<evidence type="ECO:0000256" key="2">
    <source>
        <dbReference type="ARBA" id="ARBA00022603"/>
    </source>
</evidence>
<name>A0ABT6H4H5_9BACI</name>
<dbReference type="PANTHER" id="PTHR44307">
    <property type="entry name" value="PHOSPHOETHANOLAMINE METHYLTRANSFERASE"/>
    <property type="match status" value="1"/>
</dbReference>
<dbReference type="PANTHER" id="PTHR44307:SF2">
    <property type="entry name" value="PHOSPHOETHANOLAMINE METHYLTRANSFERASE ISOFORM X1"/>
    <property type="match status" value="1"/>
</dbReference>
<keyword evidence="2 7" id="KW-0489">Methyltransferase</keyword>
<comment type="catalytic activity">
    <reaction evidence="5">
        <text>phosphoethanolamine + S-adenosyl-L-methionine = N-methylethanolamine phosphate + S-adenosyl-L-homocysteine + H(+)</text>
        <dbReference type="Rhea" id="RHEA:20365"/>
        <dbReference type="ChEBI" id="CHEBI:15378"/>
        <dbReference type="ChEBI" id="CHEBI:57781"/>
        <dbReference type="ChEBI" id="CHEBI:57856"/>
        <dbReference type="ChEBI" id="CHEBI:58190"/>
        <dbReference type="ChEBI" id="CHEBI:59789"/>
        <dbReference type="EC" id="2.1.1.103"/>
    </reaction>
    <physiologicalReaction direction="left-to-right" evidence="5">
        <dbReference type="Rhea" id="RHEA:20366"/>
    </physiologicalReaction>
</comment>
<gene>
    <name evidence="7" type="ORF">P6P90_09855</name>
</gene>
<dbReference type="Proteomes" id="UP001218246">
    <property type="component" value="Unassembled WGS sequence"/>
</dbReference>
<dbReference type="GO" id="GO:0008168">
    <property type="term" value="F:methyltransferase activity"/>
    <property type="evidence" value="ECO:0007669"/>
    <property type="project" value="UniProtKB-KW"/>
</dbReference>
<comment type="pathway">
    <text evidence="1">Lipid metabolism.</text>
</comment>
<dbReference type="SUPFAM" id="SSF53335">
    <property type="entry name" value="S-adenosyl-L-methionine-dependent methyltransferases"/>
    <property type="match status" value="1"/>
</dbReference>
<sequence>MHSYIDFLALFGVGSAHPGGFALTKQLLTLLPLNSNTKVLDLGCGTGRTAVYIAKQYGCQVTALDYHPVMIEKAKRRILQENVNIELVHGNAEQLPFADESFDVIITESVIAFTNISRTLSQLYRVLRKRGYVAGTEMTIERPLYAQEYDHIRKLYGAAQYLTEQQWHEHFTKQGFQRVDVIHRDTVATAEYEWTSEWDISANISQSLYEIWEQHEKILALYGHVLGHRVFRCQK</sequence>
<dbReference type="InterPro" id="IPR041698">
    <property type="entry name" value="Methyltransf_25"/>
</dbReference>
<keyword evidence="8" id="KW-1185">Reference proteome</keyword>
<comment type="pathway">
    <text evidence="4">Phospholipid metabolism.</text>
</comment>
<feature type="domain" description="Methyltransferase" evidence="6">
    <location>
        <begin position="39"/>
        <end position="131"/>
    </location>
</feature>
<dbReference type="InterPro" id="IPR029063">
    <property type="entry name" value="SAM-dependent_MTases_sf"/>
</dbReference>
<evidence type="ECO:0000256" key="3">
    <source>
        <dbReference type="ARBA" id="ARBA00022679"/>
    </source>
</evidence>
<keyword evidence="3 7" id="KW-0808">Transferase</keyword>
<evidence type="ECO:0000256" key="1">
    <source>
        <dbReference type="ARBA" id="ARBA00005189"/>
    </source>
</evidence>
<evidence type="ECO:0000313" key="8">
    <source>
        <dbReference type="Proteomes" id="UP001218246"/>
    </source>
</evidence>
<reference evidence="7 8" key="1">
    <citation type="submission" date="2023-04" db="EMBL/GenBank/DDBJ databases">
        <title>Ectobacillus antri isolated from activated sludge.</title>
        <authorList>
            <person name="Yan P."/>
            <person name="Liu X."/>
        </authorList>
    </citation>
    <scope>NUCLEOTIDE SEQUENCE [LARGE SCALE GENOMIC DNA]</scope>
    <source>
        <strain evidence="7 8">C18H</strain>
    </source>
</reference>
<protein>
    <submittedName>
        <fullName evidence="7">Class I SAM-dependent methyltransferase</fullName>
        <ecNumber evidence="7">2.1.-.-</ecNumber>
    </submittedName>
</protein>